<dbReference type="Gene3D" id="4.10.860.10">
    <property type="entry name" value="UVR domain"/>
    <property type="match status" value="1"/>
</dbReference>
<evidence type="ECO:0000256" key="3">
    <source>
        <dbReference type="ARBA" id="ARBA00022769"/>
    </source>
</evidence>
<organism evidence="11 12">
    <name type="scientific">Campylobacter portucalensis</name>
    <dbReference type="NCBI Taxonomy" id="2608384"/>
    <lineage>
        <taxon>Bacteria</taxon>
        <taxon>Pseudomonadati</taxon>
        <taxon>Campylobacterota</taxon>
        <taxon>Epsilonproteobacteria</taxon>
        <taxon>Campylobacterales</taxon>
        <taxon>Campylobacteraceae</taxon>
        <taxon>Campylobacter</taxon>
    </lineage>
</organism>
<dbReference type="Gene3D" id="3.40.1440.10">
    <property type="entry name" value="GIY-YIG endonuclease"/>
    <property type="match status" value="1"/>
</dbReference>
<dbReference type="GO" id="GO:0009381">
    <property type="term" value="F:excinuclease ABC activity"/>
    <property type="evidence" value="ECO:0007669"/>
    <property type="project" value="UniProtKB-UniRule"/>
</dbReference>
<dbReference type="InterPro" id="IPR010994">
    <property type="entry name" value="RuvA_2-like"/>
</dbReference>
<dbReference type="InterPro" id="IPR001162">
    <property type="entry name" value="UvrC_RNase_H_dom"/>
</dbReference>
<dbReference type="GO" id="GO:0006289">
    <property type="term" value="P:nucleotide-excision repair"/>
    <property type="evidence" value="ECO:0007669"/>
    <property type="project" value="UniProtKB-UniRule"/>
</dbReference>
<dbReference type="RefSeq" id="WP_154570068.1">
    <property type="nucleotide sequence ID" value="NZ_VWSJ01000002.1"/>
</dbReference>
<comment type="function">
    <text evidence="7">The UvrABC repair system catalyzes the recognition and processing of DNA lesions. UvrC both incises the 5' and 3' sides of the lesion. The N-terminal half is responsible for the 3' incision and the C-terminal half is responsible for the 5' incision.</text>
</comment>
<dbReference type="InterPro" id="IPR036876">
    <property type="entry name" value="UVR_dom_sf"/>
</dbReference>
<evidence type="ECO:0000259" key="10">
    <source>
        <dbReference type="PROSITE" id="PS50165"/>
    </source>
</evidence>
<name>A0A6L5WIE4_9BACT</name>
<dbReference type="InterPro" id="IPR035901">
    <property type="entry name" value="GIY-YIG_endonuc_sf"/>
</dbReference>
<evidence type="ECO:0000256" key="7">
    <source>
        <dbReference type="HAMAP-Rule" id="MF_00203"/>
    </source>
</evidence>
<evidence type="ECO:0000256" key="5">
    <source>
        <dbReference type="ARBA" id="ARBA00023204"/>
    </source>
</evidence>
<dbReference type="SUPFAM" id="SSF46600">
    <property type="entry name" value="C-terminal UvrC-binding domain of UvrB"/>
    <property type="match status" value="1"/>
</dbReference>
<keyword evidence="4 7" id="KW-0267">Excision nuclease</keyword>
<comment type="caution">
    <text evidence="11">The sequence shown here is derived from an EMBL/GenBank/DDBJ whole genome shotgun (WGS) entry which is preliminary data.</text>
</comment>
<comment type="similarity">
    <text evidence="7">Belongs to the UvrC family.</text>
</comment>
<feature type="domain" description="UVR" evidence="8">
    <location>
        <begin position="202"/>
        <end position="237"/>
    </location>
</feature>
<dbReference type="GO" id="GO:0009380">
    <property type="term" value="C:excinuclease repair complex"/>
    <property type="evidence" value="ECO:0007669"/>
    <property type="project" value="InterPro"/>
</dbReference>
<evidence type="ECO:0000256" key="1">
    <source>
        <dbReference type="ARBA" id="ARBA00022490"/>
    </source>
</evidence>
<dbReference type="CDD" id="cd10434">
    <property type="entry name" value="GIY-YIG_UvrC_Cho"/>
    <property type="match status" value="1"/>
</dbReference>
<dbReference type="PROSITE" id="PS50151">
    <property type="entry name" value="UVR"/>
    <property type="match status" value="1"/>
</dbReference>
<evidence type="ECO:0000259" key="9">
    <source>
        <dbReference type="PROSITE" id="PS50164"/>
    </source>
</evidence>
<dbReference type="Pfam" id="PF22920">
    <property type="entry name" value="UvrC_RNaseH"/>
    <property type="match status" value="1"/>
</dbReference>
<keyword evidence="3 7" id="KW-0228">DNA excision</keyword>
<dbReference type="SUPFAM" id="SSF82771">
    <property type="entry name" value="GIY-YIG endonuclease"/>
    <property type="match status" value="1"/>
</dbReference>
<dbReference type="SUPFAM" id="SSF47781">
    <property type="entry name" value="RuvA domain 2-like"/>
    <property type="match status" value="1"/>
</dbReference>
<dbReference type="NCBIfam" id="TIGR00194">
    <property type="entry name" value="uvrC"/>
    <property type="match status" value="1"/>
</dbReference>
<feature type="domain" description="UvrC family homology region profile" evidence="10">
    <location>
        <begin position="253"/>
        <end position="469"/>
    </location>
</feature>
<dbReference type="Pfam" id="PF01541">
    <property type="entry name" value="GIY-YIG"/>
    <property type="match status" value="1"/>
</dbReference>
<comment type="subunit">
    <text evidence="7">Interacts with UvrB in an incision complex.</text>
</comment>
<accession>A0A6L5WIE4</accession>
<evidence type="ECO:0000256" key="2">
    <source>
        <dbReference type="ARBA" id="ARBA00022763"/>
    </source>
</evidence>
<keyword evidence="12" id="KW-1185">Reference proteome</keyword>
<dbReference type="InterPro" id="IPR038476">
    <property type="entry name" value="UvrC_RNase_H_dom_sf"/>
</dbReference>
<dbReference type="InterPro" id="IPR004791">
    <property type="entry name" value="UvrC"/>
</dbReference>
<dbReference type="Gene3D" id="3.30.420.340">
    <property type="entry name" value="UvrC, RNAse H endonuclease domain"/>
    <property type="match status" value="1"/>
</dbReference>
<dbReference type="Pfam" id="PF02151">
    <property type="entry name" value="UVR"/>
    <property type="match status" value="1"/>
</dbReference>
<evidence type="ECO:0000259" key="8">
    <source>
        <dbReference type="PROSITE" id="PS50151"/>
    </source>
</evidence>
<dbReference type="GO" id="GO:0005737">
    <property type="term" value="C:cytoplasm"/>
    <property type="evidence" value="ECO:0007669"/>
    <property type="project" value="UniProtKB-SubCell"/>
</dbReference>
<keyword evidence="2 7" id="KW-0227">DNA damage</keyword>
<proteinExistence type="inferred from homology"/>
<keyword evidence="6 7" id="KW-0742">SOS response</keyword>
<dbReference type="InterPro" id="IPR000305">
    <property type="entry name" value="GIY-YIG_endonuc"/>
</dbReference>
<evidence type="ECO:0000256" key="6">
    <source>
        <dbReference type="ARBA" id="ARBA00023236"/>
    </source>
</evidence>
<evidence type="ECO:0000256" key="4">
    <source>
        <dbReference type="ARBA" id="ARBA00022881"/>
    </source>
</evidence>
<gene>
    <name evidence="7 11" type="primary">uvrC</name>
    <name evidence="11" type="ORF">F1B92_01050</name>
</gene>
<dbReference type="PROSITE" id="PS50165">
    <property type="entry name" value="UVRC"/>
    <property type="match status" value="1"/>
</dbReference>
<dbReference type="InterPro" id="IPR001943">
    <property type="entry name" value="UVR_dom"/>
</dbReference>
<dbReference type="AlphaFoldDB" id="A0A6L5WIE4"/>
<dbReference type="InterPro" id="IPR050066">
    <property type="entry name" value="UvrABC_protein_C"/>
</dbReference>
<dbReference type="HAMAP" id="MF_00203">
    <property type="entry name" value="UvrC"/>
    <property type="match status" value="1"/>
</dbReference>
<dbReference type="GO" id="GO:0009432">
    <property type="term" value="P:SOS response"/>
    <property type="evidence" value="ECO:0007669"/>
    <property type="project" value="UniProtKB-UniRule"/>
</dbReference>
<dbReference type="PANTHER" id="PTHR30562:SF1">
    <property type="entry name" value="UVRABC SYSTEM PROTEIN C"/>
    <property type="match status" value="1"/>
</dbReference>
<dbReference type="SMART" id="SM00465">
    <property type="entry name" value="GIYc"/>
    <property type="match status" value="1"/>
</dbReference>
<reference evidence="11 12" key="1">
    <citation type="submission" date="2019-09" db="EMBL/GenBank/DDBJ databases">
        <authorList>
            <person name="Silva M."/>
            <person name="Pereira G."/>
            <person name="Lopes-Da-Costa L."/>
            <person name="Silva E."/>
        </authorList>
    </citation>
    <scope>NUCLEOTIDE SEQUENCE [LARGE SCALE GENOMIC DNA]</scope>
    <source>
        <strain evidence="11 12">FMV-PI01</strain>
    </source>
</reference>
<dbReference type="GO" id="GO:0003677">
    <property type="term" value="F:DNA binding"/>
    <property type="evidence" value="ECO:0007669"/>
    <property type="project" value="UniProtKB-UniRule"/>
</dbReference>
<dbReference type="FunFam" id="3.40.1440.10:FF:000001">
    <property type="entry name" value="UvrABC system protein C"/>
    <property type="match status" value="1"/>
</dbReference>
<dbReference type="PROSITE" id="PS50164">
    <property type="entry name" value="GIY_YIG"/>
    <property type="match status" value="1"/>
</dbReference>
<protein>
    <recommendedName>
        <fullName evidence="7">UvrABC system protein C</fullName>
        <shortName evidence="7">Protein UvrC</shortName>
    </recommendedName>
    <alternativeName>
        <fullName evidence="7">Excinuclease ABC subunit C</fullName>
    </alternativeName>
</protein>
<sequence length="601" mass="69542">MLLNEIKSLPNSPGVYEYFDKNGKLLYVGKAKNLKNRVRSYFSFTPNLEPSKRVSLRIKNMLLQVEHLDYIVTKSEADALILENSFIKQLNPKYNILLRDDKTYPYIYIDLNDEFPRFDITRKVIKGSHIKYFGPYFKGAKEILEILYNEFKLVQKKSCIKGKKSCLFYQIDRCHAPCEGNISKLEYKKIVNEAIYALKNPTSLIPPLTDKMLNHAKNENYEQAANLRDKIELLKNIDTKIKLDLASLEHFDVISVAEFKGFICYVMLNIREGKVINSKYSVVNLKDFTQHDLGEIYKQVLIDSYPLNSPITTTKIYVNDDFLDRELVGEILTSRHDKKFQIIHPKIGQKRKICQVAYENAKLNIKKHLKTHDYEFLKEIKEYFKLSNLPINIEAFDNSHIQGNAIVGAMIAYNESGFLKQNYRHAHLKANNDYDQMSEFLNLRVNRFGKLSPPDLWVIDGGKALLDLAILMVESSGANIDVIAISKEKVDGKAYRSKGGAKDKIYTKQGVFNLQTDDKKLQFFQKLRDEAHRFAISFHRKTKTKSDLEKSKLLNLGLSEAKIVKLINYYGSFDKIYKANFDEISNLIGKNSAKKLFYDEK</sequence>
<dbReference type="Pfam" id="PF08459">
    <property type="entry name" value="UvrC_RNaseH_dom"/>
    <property type="match status" value="1"/>
</dbReference>
<evidence type="ECO:0000313" key="12">
    <source>
        <dbReference type="Proteomes" id="UP000476338"/>
    </source>
</evidence>
<reference evidence="11 12" key="2">
    <citation type="submission" date="2020-03" db="EMBL/GenBank/DDBJ databases">
        <title>Campylobacter portucalensis sp. nov., a new species of Campylobacter isolated from the reproductive tract of bulls.</title>
        <authorList>
            <person name="Silva M.F."/>
            <person name="Pereira G."/>
            <person name="Carneiro C."/>
            <person name="Hemphill A."/>
            <person name="Mateus L."/>
            <person name="Lopes-Da-Costa L."/>
            <person name="Silva E."/>
        </authorList>
    </citation>
    <scope>NUCLEOTIDE SEQUENCE [LARGE SCALE GENOMIC DNA]</scope>
    <source>
        <strain evidence="11 12">FMV-PI01</strain>
    </source>
</reference>
<keyword evidence="5 7" id="KW-0234">DNA repair</keyword>
<comment type="subcellular location">
    <subcellularLocation>
        <location evidence="7">Cytoplasm</location>
    </subcellularLocation>
</comment>
<feature type="domain" description="GIY-YIG" evidence="9">
    <location>
        <begin position="11"/>
        <end position="96"/>
    </location>
</feature>
<dbReference type="EMBL" id="VWSJ01000002">
    <property type="protein sequence ID" value="MSN95795.1"/>
    <property type="molecule type" value="Genomic_DNA"/>
</dbReference>
<dbReference type="InterPro" id="IPR047296">
    <property type="entry name" value="GIY-YIG_UvrC_Cho"/>
</dbReference>
<dbReference type="Proteomes" id="UP000476338">
    <property type="component" value="Unassembled WGS sequence"/>
</dbReference>
<dbReference type="PANTHER" id="PTHR30562">
    <property type="entry name" value="UVRC/OXIDOREDUCTASE"/>
    <property type="match status" value="1"/>
</dbReference>
<keyword evidence="1 7" id="KW-0963">Cytoplasm</keyword>
<evidence type="ECO:0000313" key="11">
    <source>
        <dbReference type="EMBL" id="MSN95795.1"/>
    </source>
</evidence>